<dbReference type="Gene3D" id="3.30.420.10">
    <property type="entry name" value="Ribonuclease H-like superfamily/Ribonuclease H"/>
    <property type="match status" value="1"/>
</dbReference>
<accession>A0ABQ9I8R4</accession>
<sequence>MVIYLAKFLPSLVTLSEPLRQLTRQDTTWVWDSAQQQAFVNVKTAVSTTPVLQYYDPQEPVEQQVDASQKGLRAALLHNGQPVSYAPRCITKMECNWAHIKKEALTIFFGCNRFHHYLCNRTNIVVHTNHQLLEIIFKKPLLSTPKCLQYIHLKLQRITFKYNKGKELYLADTMSRAQEQEDLKQVHDSAQEVILQLQNISMHQHLNVTHTTIGHIQQCIIADGGLQVLATTIKKGWPERKLDVPEREKEYWCCRDELSVYDGTIFRGEHLVVPQEMRADMLRKANASHQDYYSDYWEIDALPSTDSSAIIKVMNVQFARHGIPTTLITDNATSFTRAEFQAFSRPWDIQHSTSSPYHPQGNGKAEASVKIGKNIMNKCLQTKSDPWLALLEWRNIPTSAFRTSPVQRLISRRTRTQMPT</sequence>
<dbReference type="PANTHER" id="PTHR37984:SF8">
    <property type="entry name" value="CCHC-TYPE DOMAIN-CONTAINING PROTEIN"/>
    <property type="match status" value="1"/>
</dbReference>
<dbReference type="InterPro" id="IPR043502">
    <property type="entry name" value="DNA/RNA_pol_sf"/>
</dbReference>
<comment type="caution">
    <text evidence="2">The sequence shown here is derived from an EMBL/GenBank/DDBJ whole genome shotgun (WGS) entry which is preliminary data.</text>
</comment>
<protein>
    <recommendedName>
        <fullName evidence="1">Integrase catalytic domain-containing protein</fullName>
    </recommendedName>
</protein>
<name>A0ABQ9I8R4_9NEOP</name>
<reference evidence="2 3" key="1">
    <citation type="submission" date="2023-02" db="EMBL/GenBank/DDBJ databases">
        <title>LHISI_Scaffold_Assembly.</title>
        <authorList>
            <person name="Stuart O.P."/>
            <person name="Cleave R."/>
            <person name="Magrath M.J.L."/>
            <person name="Mikheyev A.S."/>
        </authorList>
    </citation>
    <scope>NUCLEOTIDE SEQUENCE [LARGE SCALE GENOMIC DNA]</scope>
    <source>
        <strain evidence="2">Daus_M_001</strain>
        <tissue evidence="2">Leg muscle</tissue>
    </source>
</reference>
<dbReference type="PANTHER" id="PTHR37984">
    <property type="entry name" value="PROTEIN CBG26694"/>
    <property type="match status" value="1"/>
</dbReference>
<proteinExistence type="predicted"/>
<dbReference type="Proteomes" id="UP001159363">
    <property type="component" value="Chromosome 2"/>
</dbReference>
<dbReference type="SUPFAM" id="SSF53098">
    <property type="entry name" value="Ribonuclease H-like"/>
    <property type="match status" value="1"/>
</dbReference>
<organism evidence="2 3">
    <name type="scientific">Dryococelus australis</name>
    <dbReference type="NCBI Taxonomy" id="614101"/>
    <lineage>
        <taxon>Eukaryota</taxon>
        <taxon>Metazoa</taxon>
        <taxon>Ecdysozoa</taxon>
        <taxon>Arthropoda</taxon>
        <taxon>Hexapoda</taxon>
        <taxon>Insecta</taxon>
        <taxon>Pterygota</taxon>
        <taxon>Neoptera</taxon>
        <taxon>Polyneoptera</taxon>
        <taxon>Phasmatodea</taxon>
        <taxon>Verophasmatodea</taxon>
        <taxon>Anareolatae</taxon>
        <taxon>Phasmatidae</taxon>
        <taxon>Eurycanthinae</taxon>
        <taxon>Dryococelus</taxon>
    </lineage>
</organism>
<dbReference type="InterPro" id="IPR036397">
    <property type="entry name" value="RNaseH_sf"/>
</dbReference>
<dbReference type="Pfam" id="PF17919">
    <property type="entry name" value="RT_RNaseH_2"/>
    <property type="match status" value="1"/>
</dbReference>
<dbReference type="SUPFAM" id="SSF56672">
    <property type="entry name" value="DNA/RNA polymerases"/>
    <property type="match status" value="1"/>
</dbReference>
<dbReference type="PROSITE" id="PS50994">
    <property type="entry name" value="INTEGRASE"/>
    <property type="match status" value="1"/>
</dbReference>
<dbReference type="InterPro" id="IPR050951">
    <property type="entry name" value="Retrovirus_Pol_polyprotein"/>
</dbReference>
<dbReference type="InterPro" id="IPR043128">
    <property type="entry name" value="Rev_trsase/Diguanyl_cyclase"/>
</dbReference>
<evidence type="ECO:0000313" key="2">
    <source>
        <dbReference type="EMBL" id="KAJ8893036.1"/>
    </source>
</evidence>
<gene>
    <name evidence="2" type="ORF">PR048_005617</name>
</gene>
<keyword evidence="3" id="KW-1185">Reference proteome</keyword>
<dbReference type="InterPro" id="IPR001584">
    <property type="entry name" value="Integrase_cat-core"/>
</dbReference>
<dbReference type="InterPro" id="IPR041577">
    <property type="entry name" value="RT_RNaseH_2"/>
</dbReference>
<dbReference type="Gene3D" id="3.30.70.270">
    <property type="match status" value="1"/>
</dbReference>
<evidence type="ECO:0000259" key="1">
    <source>
        <dbReference type="PROSITE" id="PS50994"/>
    </source>
</evidence>
<feature type="domain" description="Integrase catalytic" evidence="1">
    <location>
        <begin position="291"/>
        <end position="420"/>
    </location>
</feature>
<evidence type="ECO:0000313" key="3">
    <source>
        <dbReference type="Proteomes" id="UP001159363"/>
    </source>
</evidence>
<dbReference type="EMBL" id="JARBHB010000002">
    <property type="protein sequence ID" value="KAJ8893036.1"/>
    <property type="molecule type" value="Genomic_DNA"/>
</dbReference>
<dbReference type="InterPro" id="IPR012337">
    <property type="entry name" value="RNaseH-like_sf"/>
</dbReference>